<dbReference type="EMBL" id="CP013694">
    <property type="protein sequence ID" value="ALU29983.1"/>
    <property type="molecule type" value="Genomic_DNA"/>
</dbReference>
<evidence type="ECO:0000313" key="3">
    <source>
        <dbReference type="Proteomes" id="UP000060043"/>
    </source>
</evidence>
<gene>
    <name evidence="1" type="ORF">ATY89_08595</name>
    <name evidence="2" type="ORF">ATZ20_00005</name>
</gene>
<reference evidence="3 4" key="1">
    <citation type="submission" date="2015-12" db="EMBL/GenBank/DDBJ databases">
        <title>A stable core within a dynamic pangenome in Sulfolobus acidocaldarius.</title>
        <authorList>
            <person name="Anderson R."/>
            <person name="Kouris A."/>
            <person name="Seward C."/>
            <person name="Campbell K."/>
            <person name="Whitaker R."/>
        </authorList>
    </citation>
    <scope>NUCLEOTIDE SEQUENCE [LARGE SCALE GENOMIC DNA]</scope>
    <source>
        <strain evidence="1 4">GG12-C01-09</strain>
        <strain evidence="2 3">NG05B_CO5_07</strain>
    </source>
</reference>
<evidence type="ECO:0000313" key="4">
    <source>
        <dbReference type="Proteomes" id="UP000065473"/>
    </source>
</evidence>
<organism evidence="2 3">
    <name type="scientific">Sulfolobus acidocaldarius</name>
    <dbReference type="NCBI Taxonomy" id="2285"/>
    <lineage>
        <taxon>Archaea</taxon>
        <taxon>Thermoproteota</taxon>
        <taxon>Thermoprotei</taxon>
        <taxon>Sulfolobales</taxon>
        <taxon>Sulfolobaceae</taxon>
        <taxon>Sulfolobus</taxon>
    </lineage>
</organism>
<evidence type="ECO:0000313" key="1">
    <source>
        <dbReference type="EMBL" id="ALU29983.1"/>
    </source>
</evidence>
<protein>
    <submittedName>
        <fullName evidence="2">Uncharacterized protein</fullName>
    </submittedName>
</protein>
<dbReference type="Proteomes" id="UP000065473">
    <property type="component" value="Chromosome"/>
</dbReference>
<dbReference type="Proteomes" id="UP000060043">
    <property type="component" value="Chromosome"/>
</dbReference>
<dbReference type="EMBL" id="CP013695">
    <property type="protein sequence ID" value="ALU30673.1"/>
    <property type="molecule type" value="Genomic_DNA"/>
</dbReference>
<proteinExistence type="predicted"/>
<sequence>MAGYITAYLVNFSDRIILCFLKGFYLFMVEGQGTIPYMCIGMSLKYSLIELYLVPLNHI</sequence>
<name>A0A0U2Y513_9CREN</name>
<dbReference type="AlphaFoldDB" id="A0A0U2Y513"/>
<accession>A0A0U2Y513</accession>
<evidence type="ECO:0000313" key="2">
    <source>
        <dbReference type="EMBL" id="ALU30673.1"/>
    </source>
</evidence>